<evidence type="ECO:0000313" key="2">
    <source>
        <dbReference type="Proteomes" id="UP000681967"/>
    </source>
</evidence>
<reference evidence="1" key="1">
    <citation type="submission" date="2021-02" db="EMBL/GenBank/DDBJ databases">
        <authorList>
            <person name="Nowell W R."/>
        </authorList>
    </citation>
    <scope>NUCLEOTIDE SEQUENCE</scope>
</reference>
<sequence length="180" mass="19790">MEASEISTLIELNLRKNRIGEIGAEHFREALQINTDNESSLFVTVQMEHEIMHVTIFATVGWTGHQIRNEKLECLSVALETEQSSYSAMLNIPEPVPPPESVPSIPELGQIYTLSESGTGSSDSGIASPDSGITSCITILASQVKRYGPYTDRIIGRSITDRTALKFMALRSVNDTWFGT</sequence>
<dbReference type="AlphaFoldDB" id="A0A8S3FT42"/>
<proteinExistence type="predicted"/>
<feature type="non-terminal residue" evidence="1">
    <location>
        <position position="1"/>
    </location>
</feature>
<accession>A0A8S3FT42</accession>
<organism evidence="1 2">
    <name type="scientific">Rotaria magnacalcarata</name>
    <dbReference type="NCBI Taxonomy" id="392030"/>
    <lineage>
        <taxon>Eukaryota</taxon>
        <taxon>Metazoa</taxon>
        <taxon>Spiralia</taxon>
        <taxon>Gnathifera</taxon>
        <taxon>Rotifera</taxon>
        <taxon>Eurotatoria</taxon>
        <taxon>Bdelloidea</taxon>
        <taxon>Philodinida</taxon>
        <taxon>Philodinidae</taxon>
        <taxon>Rotaria</taxon>
    </lineage>
</organism>
<dbReference type="EMBL" id="CAJOBH010248784">
    <property type="protein sequence ID" value="CAF5132966.1"/>
    <property type="molecule type" value="Genomic_DNA"/>
</dbReference>
<evidence type="ECO:0000313" key="1">
    <source>
        <dbReference type="EMBL" id="CAF5132966.1"/>
    </source>
</evidence>
<dbReference type="Proteomes" id="UP000681967">
    <property type="component" value="Unassembled WGS sequence"/>
</dbReference>
<gene>
    <name evidence="1" type="ORF">BYL167_LOCUS68824</name>
</gene>
<name>A0A8S3FT42_9BILA</name>
<protein>
    <submittedName>
        <fullName evidence="1">Uncharacterized protein</fullName>
    </submittedName>
</protein>
<comment type="caution">
    <text evidence="1">The sequence shown here is derived from an EMBL/GenBank/DDBJ whole genome shotgun (WGS) entry which is preliminary data.</text>
</comment>